<dbReference type="PROSITE" id="PS51194">
    <property type="entry name" value="HELICASE_CTER"/>
    <property type="match status" value="1"/>
</dbReference>
<proteinExistence type="predicted"/>
<dbReference type="PROSITE" id="PS50966">
    <property type="entry name" value="ZF_SWIM"/>
    <property type="match status" value="1"/>
</dbReference>
<dbReference type="PANTHER" id="PTHR10799">
    <property type="entry name" value="SNF2/RAD54 HELICASE FAMILY"/>
    <property type="match status" value="1"/>
</dbReference>
<reference evidence="8" key="1">
    <citation type="submission" date="2016-10" db="EMBL/GenBank/DDBJ databases">
        <authorList>
            <person name="Varghese N."/>
            <person name="Submissions S."/>
        </authorList>
    </citation>
    <scope>NUCLEOTIDE SEQUENCE [LARGE SCALE GENOMIC DNA]</scope>
    <source>
        <strain evidence="8">DSM 25811 / CCM 8410 / LMG 26954 / E90</strain>
    </source>
</reference>
<accession>A0A1G6WAX3</accession>
<dbReference type="EMBL" id="FMZO01000011">
    <property type="protein sequence ID" value="SDD62944.1"/>
    <property type="molecule type" value="Genomic_DNA"/>
</dbReference>
<dbReference type="InterPro" id="IPR013663">
    <property type="entry name" value="Helicase_SWF/SNF/SWI_bac"/>
</dbReference>
<dbReference type="InterPro" id="IPR049730">
    <property type="entry name" value="SNF2/RAD54-like_C"/>
</dbReference>
<evidence type="ECO:0000259" key="6">
    <source>
        <dbReference type="PROSITE" id="PS51194"/>
    </source>
</evidence>
<name>A0A1G6WAX3_NIADE</name>
<keyword evidence="2" id="KW-0862">Zinc</keyword>
<evidence type="ECO:0000256" key="1">
    <source>
        <dbReference type="ARBA" id="ARBA00022801"/>
    </source>
</evidence>
<dbReference type="SUPFAM" id="SSF52540">
    <property type="entry name" value="P-loop containing nucleoside triphosphate hydrolases"/>
    <property type="match status" value="2"/>
</dbReference>
<dbReference type="Gene3D" id="3.40.50.10810">
    <property type="entry name" value="Tandem AAA-ATPase domain"/>
    <property type="match status" value="1"/>
</dbReference>
<evidence type="ECO:0000313" key="7">
    <source>
        <dbReference type="EMBL" id="SDD62944.1"/>
    </source>
</evidence>
<evidence type="ECO:0000259" key="5">
    <source>
        <dbReference type="PROSITE" id="PS51192"/>
    </source>
</evidence>
<feature type="domain" description="SWIM-type" evidence="4">
    <location>
        <begin position="62"/>
        <end position="98"/>
    </location>
</feature>
<feature type="coiled-coil region" evidence="3">
    <location>
        <begin position="1071"/>
        <end position="1098"/>
    </location>
</feature>
<dbReference type="InterPro" id="IPR001650">
    <property type="entry name" value="Helicase_C-like"/>
</dbReference>
<dbReference type="Pfam" id="PF00176">
    <property type="entry name" value="SNF2-rel_dom"/>
    <property type="match status" value="1"/>
</dbReference>
<dbReference type="Gene3D" id="3.40.50.300">
    <property type="entry name" value="P-loop containing nucleotide triphosphate hydrolases"/>
    <property type="match status" value="1"/>
</dbReference>
<feature type="domain" description="Helicase ATP-binding" evidence="5">
    <location>
        <begin position="668"/>
        <end position="827"/>
    </location>
</feature>
<evidence type="ECO:0000256" key="2">
    <source>
        <dbReference type="PROSITE-ProRule" id="PRU00325"/>
    </source>
</evidence>
<protein>
    <submittedName>
        <fullName evidence="7">SNF2 helicase associated</fullName>
    </submittedName>
</protein>
<dbReference type="GO" id="GO:0016787">
    <property type="term" value="F:hydrolase activity"/>
    <property type="evidence" value="ECO:0007669"/>
    <property type="project" value="UniProtKB-KW"/>
</dbReference>
<dbReference type="InterPro" id="IPR038718">
    <property type="entry name" value="SNF2-like_sf"/>
</dbReference>
<evidence type="ECO:0000313" key="8">
    <source>
        <dbReference type="Proteomes" id="UP000198757"/>
    </source>
</evidence>
<dbReference type="CDD" id="cd18793">
    <property type="entry name" value="SF2_C_SNF"/>
    <property type="match status" value="1"/>
</dbReference>
<dbReference type="PROSITE" id="PS51192">
    <property type="entry name" value="HELICASE_ATP_BIND_1"/>
    <property type="match status" value="1"/>
</dbReference>
<dbReference type="InterPro" id="IPR007527">
    <property type="entry name" value="Znf_SWIM"/>
</dbReference>
<keyword evidence="1" id="KW-0378">Hydrolase</keyword>
<dbReference type="SMART" id="SM00490">
    <property type="entry name" value="HELICc"/>
    <property type="match status" value="1"/>
</dbReference>
<keyword evidence="2" id="KW-0863">Zinc-finger</keyword>
<keyword evidence="3" id="KW-0175">Coiled coil</keyword>
<dbReference type="CDD" id="cd18012">
    <property type="entry name" value="DEXQc_arch_SWI2_SNF2"/>
    <property type="match status" value="1"/>
</dbReference>
<feature type="domain" description="Helicase C-terminal" evidence="6">
    <location>
        <begin position="949"/>
        <end position="1100"/>
    </location>
</feature>
<dbReference type="Pfam" id="PF00271">
    <property type="entry name" value="Helicase_C"/>
    <property type="match status" value="1"/>
</dbReference>
<dbReference type="RefSeq" id="WP_090391616.1">
    <property type="nucleotide sequence ID" value="NZ_FMZO01000011.1"/>
</dbReference>
<dbReference type="Pfam" id="PF08455">
    <property type="entry name" value="SNF2_assoc"/>
    <property type="match status" value="1"/>
</dbReference>
<dbReference type="STRING" id="1285928.SAMN04487894_11162"/>
<keyword evidence="8" id="KW-1185">Reference proteome</keyword>
<keyword evidence="2" id="KW-0479">Metal-binding</keyword>
<dbReference type="OrthoDB" id="9760715at2"/>
<dbReference type="InterPro" id="IPR000330">
    <property type="entry name" value="SNF2_N"/>
</dbReference>
<dbReference type="SMART" id="SM00487">
    <property type="entry name" value="DEXDc"/>
    <property type="match status" value="1"/>
</dbReference>
<dbReference type="AlphaFoldDB" id="A0A1G6WAX3"/>
<dbReference type="GO" id="GO:0005524">
    <property type="term" value="F:ATP binding"/>
    <property type="evidence" value="ECO:0007669"/>
    <property type="project" value="InterPro"/>
</dbReference>
<dbReference type="Proteomes" id="UP000198757">
    <property type="component" value="Unassembled WGS sequence"/>
</dbReference>
<gene>
    <name evidence="7" type="ORF">SAMN04487894_11162</name>
</gene>
<evidence type="ECO:0000259" key="4">
    <source>
        <dbReference type="PROSITE" id="PS50966"/>
    </source>
</evidence>
<sequence length="1112" mass="127525">MEIPGAYILPDTTISTLSAYDILKHTQAAGFMEAGASRDIYPLVLDLNKGVFTRKVSAIGFPEVTVTQTTTSFITSCSCHNSSGGLCAHQAVVIHCILEQKNYRVFFDAALRRQVLLPTAKRYGLEGEPDLDIYFRLLFLDGKLHTEPRMRELIPVDEQAFEKGLLPQRVSVVKELATQEQRKSPILVLGKHRYSNQLNVLLMEAGRTQAGKIKNPVDTLDPLQCIWKAEQPAEIKFYTAITTFQNKYAELSSATELEALKQIARNPMKLDIYHHDRNISETITAKSLQPIELRILNPEIQLTVFRKEPFYEISGELLLPDAALPFKDAVIRNEYFLYYRNAWHLIADPDLHRVIRFFNAHHALMLIHASKYEAFHQSVLAPLGHRVHINYNYLHTATPAQLAEKSFDTGRIIYLQQEGNFISITPVMKYGEVEVPVYSRKQLLDTDQNGNTFRIERDHEAEVRLTAIVMGQHPDFATQIEAHEYFYLHKDQFLDAQWFLKAFEVWRNEGITLLGFDELKKNKLNPYRAKISIEVNSGTDWFNARLTVSFGGQQSSLKQLHSAIRNKRRFVQLDDGTMGILPDEWIGRMIRYFEAADIDGELLKIPKTNFSGIPDLFEQEMLNAAVQTEVDAYARCFSGAMPLPDMPVPAGLNAELRAYQREGLNWLCLLDQFNFGGCLADDMGLGKTLQIIAFILLQREKYGQRTNLVVVPTSLLFNWQDELQKFAPSLKVLLHYGSERQKGIEALQHYEVVLTSYGILVSDIRFLKTFRFNYIFLDESQVIKNPDSERYKAARLLQSRNKIILTGTPVENNTFDLYGQLSFACPGLLGSKQHFKDIYAIPIDKFEYSKRASELQQKIRPFILRRTKKQVATQLPEKTEMVIYCEMNAEQRKVYDHYERELREFISATDSETIQKNSMHVLTGLTKLRQICNAPVLLKEGHSGDRAVKIEVLTAQIESKYKEHKILVFSQFVGMLDLIKTELEQRGIPFEYLTGQTKDRGEKVQHFQTNENLRVFLISLKAGGVGLNLTAADYVYLVDPWWNPAAENQAIDRSHRIGQTRNVIAVRLICSNTIEEKIVRLQEKKKRLAQDLIKTEASFFKRMSKTELLEIL</sequence>
<organism evidence="7 8">
    <name type="scientific">Niabella drilacis (strain DSM 25811 / CCM 8410 / CCUG 62505 / LMG 26954 / E90)</name>
    <dbReference type="NCBI Taxonomy" id="1285928"/>
    <lineage>
        <taxon>Bacteria</taxon>
        <taxon>Pseudomonadati</taxon>
        <taxon>Bacteroidota</taxon>
        <taxon>Chitinophagia</taxon>
        <taxon>Chitinophagales</taxon>
        <taxon>Chitinophagaceae</taxon>
        <taxon>Niabella</taxon>
    </lineage>
</organism>
<evidence type="ECO:0000256" key="3">
    <source>
        <dbReference type="SAM" id="Coils"/>
    </source>
</evidence>
<dbReference type="GO" id="GO:0008270">
    <property type="term" value="F:zinc ion binding"/>
    <property type="evidence" value="ECO:0007669"/>
    <property type="project" value="UniProtKB-KW"/>
</dbReference>
<dbReference type="InterPro" id="IPR014001">
    <property type="entry name" value="Helicase_ATP-bd"/>
</dbReference>
<dbReference type="InterPro" id="IPR027417">
    <property type="entry name" value="P-loop_NTPase"/>
</dbReference>